<evidence type="ECO:0008006" key="4">
    <source>
        <dbReference type="Google" id="ProtNLM"/>
    </source>
</evidence>
<feature type="compositionally biased region" description="Low complexity" evidence="1">
    <location>
        <begin position="54"/>
        <end position="67"/>
    </location>
</feature>
<gene>
    <name evidence="2" type="ORF">K490DRAFT_69309</name>
</gene>
<protein>
    <recommendedName>
        <fullName evidence="4">F-box domain-containing protein</fullName>
    </recommendedName>
</protein>
<reference evidence="2" key="1">
    <citation type="journal article" date="2020" name="Stud. Mycol.">
        <title>101 Dothideomycetes genomes: a test case for predicting lifestyles and emergence of pathogens.</title>
        <authorList>
            <person name="Haridas S."/>
            <person name="Albert R."/>
            <person name="Binder M."/>
            <person name="Bloem J."/>
            <person name="Labutti K."/>
            <person name="Salamov A."/>
            <person name="Andreopoulos B."/>
            <person name="Baker S."/>
            <person name="Barry K."/>
            <person name="Bills G."/>
            <person name="Bluhm B."/>
            <person name="Cannon C."/>
            <person name="Castanera R."/>
            <person name="Culley D."/>
            <person name="Daum C."/>
            <person name="Ezra D."/>
            <person name="Gonzalez J."/>
            <person name="Henrissat B."/>
            <person name="Kuo A."/>
            <person name="Liang C."/>
            <person name="Lipzen A."/>
            <person name="Lutzoni F."/>
            <person name="Magnuson J."/>
            <person name="Mondo S."/>
            <person name="Nolan M."/>
            <person name="Ohm R."/>
            <person name="Pangilinan J."/>
            <person name="Park H.-J."/>
            <person name="Ramirez L."/>
            <person name="Alfaro M."/>
            <person name="Sun H."/>
            <person name="Tritt A."/>
            <person name="Yoshinaga Y."/>
            <person name="Zwiers L.-H."/>
            <person name="Turgeon B."/>
            <person name="Goodwin S."/>
            <person name="Spatafora J."/>
            <person name="Crous P."/>
            <person name="Grigoriev I."/>
        </authorList>
    </citation>
    <scope>NUCLEOTIDE SEQUENCE</scope>
    <source>
        <strain evidence="2">CBS 121410</strain>
    </source>
</reference>
<evidence type="ECO:0000256" key="1">
    <source>
        <dbReference type="SAM" id="MobiDB-lite"/>
    </source>
</evidence>
<name>A0A9P4HQT2_9PEZI</name>
<dbReference type="Proteomes" id="UP000799776">
    <property type="component" value="Unassembled WGS sequence"/>
</dbReference>
<feature type="region of interest" description="Disordered" evidence="1">
    <location>
        <begin position="1"/>
        <end position="82"/>
    </location>
</feature>
<keyword evidence="3" id="KW-1185">Reference proteome</keyword>
<dbReference type="PANTHER" id="PTHR42085">
    <property type="entry name" value="F-BOX DOMAIN-CONTAINING PROTEIN"/>
    <property type="match status" value="1"/>
</dbReference>
<comment type="caution">
    <text evidence="2">The sequence shown here is derived from an EMBL/GenBank/DDBJ whole genome shotgun (WGS) entry which is preliminary data.</text>
</comment>
<proteinExistence type="predicted"/>
<dbReference type="OrthoDB" id="62952at2759"/>
<dbReference type="InterPro" id="IPR038883">
    <property type="entry name" value="AN11006-like"/>
</dbReference>
<dbReference type="AlphaFoldDB" id="A0A9P4HQT2"/>
<evidence type="ECO:0000313" key="3">
    <source>
        <dbReference type="Proteomes" id="UP000799776"/>
    </source>
</evidence>
<organism evidence="2 3">
    <name type="scientific">Saccharata proteae CBS 121410</name>
    <dbReference type="NCBI Taxonomy" id="1314787"/>
    <lineage>
        <taxon>Eukaryota</taxon>
        <taxon>Fungi</taxon>
        <taxon>Dikarya</taxon>
        <taxon>Ascomycota</taxon>
        <taxon>Pezizomycotina</taxon>
        <taxon>Dothideomycetes</taxon>
        <taxon>Dothideomycetes incertae sedis</taxon>
        <taxon>Botryosphaeriales</taxon>
        <taxon>Saccharataceae</taxon>
        <taxon>Saccharata</taxon>
    </lineage>
</organism>
<sequence>MSSMQRRKSIEPGTAASRAADNLKLAGSPSCSTMPDSQKSSRIQNAEGLSTLEPAYVVPPMSSVSVDPPIPAETDSRSAQDQHPMRTNLPLLSQPLLPASTSHAATITQRAERSPSPPWRLLEALPSLEDLPPGYFLNPREPAPSPPCDSNARVTLLTLPPEIRHLIYLQLPYMQNSQPLIYGLSIFKDRKQHPLASICRQIRAEALALFYSTNTWLISLEHKDFYDAFVRWITALPDPHANALRLLKVRVLGRAFSRPRQQREDVFAWPLTGALATVLPAVQPTQRRDDLETAAYGCATFSVDLSERWLGGKVKLVSCDGPWDVGLLAEKRLSEVVYDLWRKKKEGRMTGREVKDGMETFLTYTGWWL</sequence>
<feature type="compositionally biased region" description="Polar residues" evidence="1">
    <location>
        <begin position="29"/>
        <end position="48"/>
    </location>
</feature>
<evidence type="ECO:0000313" key="2">
    <source>
        <dbReference type="EMBL" id="KAF2083916.1"/>
    </source>
</evidence>
<dbReference type="EMBL" id="ML978751">
    <property type="protein sequence ID" value="KAF2083916.1"/>
    <property type="molecule type" value="Genomic_DNA"/>
</dbReference>
<accession>A0A9P4HQT2</accession>
<dbReference type="PANTHER" id="PTHR42085:SF2">
    <property type="entry name" value="F-BOX DOMAIN-CONTAINING PROTEIN"/>
    <property type="match status" value="1"/>
</dbReference>